<protein>
    <submittedName>
        <fullName evidence="1">Uncharacterized protein</fullName>
    </submittedName>
</protein>
<evidence type="ECO:0000313" key="1">
    <source>
        <dbReference type="EMBL" id="BAO49391.1"/>
    </source>
</evidence>
<dbReference type="EMBL" id="AP013055">
    <property type="protein sequence ID" value="BAO49391.1"/>
    <property type="molecule type" value="Genomic_DNA"/>
</dbReference>
<keyword evidence="2" id="KW-1185">Reference proteome</keyword>
<accession>W6JL87</accession>
<dbReference type="RefSeq" id="YP_009001504.1">
    <property type="nucleotide sequence ID" value="NC_023426.1"/>
</dbReference>
<evidence type="ECO:0000313" key="2">
    <source>
        <dbReference type="Proteomes" id="UP000174145"/>
    </source>
</evidence>
<dbReference type="Proteomes" id="UP000174145">
    <property type="component" value="Segment"/>
</dbReference>
<name>W6JL87_9POXV</name>
<reference evidence="1 2" key="1">
    <citation type="journal article" date="2014" name="Virology">
        <title>The complete genome sequence of the Alphaentomopoxvirus Anomala cuprea entomopoxvirus, including its terminal hairpin loop sequences, suggests a potentially unique mode of apoptosis inhibition and mode of DNA replication.</title>
        <authorList>
            <person name="Mitsuhashi W."/>
            <person name="Miyamoto K."/>
            <person name="Wada S."/>
        </authorList>
    </citation>
    <scope>NUCLEOTIDE SEQUENCE [LARGE SCALE GENOMIC DNA]</scope>
    <source>
        <strain evidence="1">CV6M</strain>
    </source>
</reference>
<organism evidence="1 2">
    <name type="scientific">Alphaentomopoxvirus acuprea</name>
    <dbReference type="NCBI Taxonomy" id="62099"/>
    <lineage>
        <taxon>Viruses</taxon>
        <taxon>Varidnaviria</taxon>
        <taxon>Bamfordvirae</taxon>
        <taxon>Nucleocytoviricota</taxon>
        <taxon>Pokkesviricetes</taxon>
        <taxon>Chitovirales</taxon>
        <taxon>Poxviridae</taxon>
        <taxon>Entomopoxvirinae</taxon>
        <taxon>Alphaentomopoxvirus</taxon>
    </lineage>
</organism>
<dbReference type="GeneID" id="18263460"/>
<dbReference type="KEGG" id="vg:18263460"/>
<sequence length="93" mass="11171">MSGYIYVATTSYCETQSIYMISVSMINPIIIIDNMNEYLTDKLKLLNKYECDNIYFYQHNIYDDLDEYRTDKKTFFKCNLDHINKIINELLII</sequence>
<proteinExistence type="predicted"/>